<dbReference type="PhylomeDB" id="B4I3Z6"/>
<dbReference type="OMA" id="KCFMSEV"/>
<proteinExistence type="predicted"/>
<reference evidence="2 3" key="1">
    <citation type="journal article" date="2007" name="Nature">
        <title>Evolution of genes and genomes on the Drosophila phylogeny.</title>
        <authorList>
            <consortium name="Drosophila 12 Genomes Consortium"/>
            <person name="Clark A.G."/>
            <person name="Eisen M.B."/>
            <person name="Smith D.R."/>
            <person name="Bergman C.M."/>
            <person name="Oliver B."/>
            <person name="Markow T.A."/>
            <person name="Kaufman T.C."/>
            <person name="Kellis M."/>
            <person name="Gelbart W."/>
            <person name="Iyer V.N."/>
            <person name="Pollard D.A."/>
            <person name="Sackton T.B."/>
            <person name="Larracuente A.M."/>
            <person name="Singh N.D."/>
            <person name="Abad J.P."/>
            <person name="Abt D.N."/>
            <person name="Adryan B."/>
            <person name="Aguade M."/>
            <person name="Akashi H."/>
            <person name="Anderson W.W."/>
            <person name="Aquadro C.F."/>
            <person name="Ardell D.H."/>
            <person name="Arguello R."/>
            <person name="Artieri C.G."/>
            <person name="Barbash D.A."/>
            <person name="Barker D."/>
            <person name="Barsanti P."/>
            <person name="Batterham P."/>
            <person name="Batzoglou S."/>
            <person name="Begun D."/>
            <person name="Bhutkar A."/>
            <person name="Blanco E."/>
            <person name="Bosak S.A."/>
            <person name="Bradley R.K."/>
            <person name="Brand A.D."/>
            <person name="Brent M.R."/>
            <person name="Brooks A.N."/>
            <person name="Brown R.H."/>
            <person name="Butlin R.K."/>
            <person name="Caggese C."/>
            <person name="Calvi B.R."/>
            <person name="Bernardo de Carvalho A."/>
            <person name="Caspi A."/>
            <person name="Castrezana S."/>
            <person name="Celniker S.E."/>
            <person name="Chang J.L."/>
            <person name="Chapple C."/>
            <person name="Chatterji S."/>
            <person name="Chinwalla A."/>
            <person name="Civetta A."/>
            <person name="Clifton S.W."/>
            <person name="Comeron J.M."/>
            <person name="Costello J.C."/>
            <person name="Coyne J.A."/>
            <person name="Daub J."/>
            <person name="David R.G."/>
            <person name="Delcher A.L."/>
            <person name="Delehaunty K."/>
            <person name="Do C.B."/>
            <person name="Ebling H."/>
            <person name="Edwards K."/>
            <person name="Eickbush T."/>
            <person name="Evans J.D."/>
            <person name="Filipski A."/>
            <person name="Findeiss S."/>
            <person name="Freyhult E."/>
            <person name="Fulton L."/>
            <person name="Fulton R."/>
            <person name="Garcia A.C."/>
            <person name="Gardiner A."/>
            <person name="Garfield D.A."/>
            <person name="Garvin B.E."/>
            <person name="Gibson G."/>
            <person name="Gilbert D."/>
            <person name="Gnerre S."/>
            <person name="Godfrey J."/>
            <person name="Good R."/>
            <person name="Gotea V."/>
            <person name="Gravely B."/>
            <person name="Greenberg A.J."/>
            <person name="Griffiths-Jones S."/>
            <person name="Gross S."/>
            <person name="Guigo R."/>
            <person name="Gustafson E.A."/>
            <person name="Haerty W."/>
            <person name="Hahn M.W."/>
            <person name="Halligan D.L."/>
            <person name="Halpern A.L."/>
            <person name="Halter G.M."/>
            <person name="Han M.V."/>
            <person name="Heger A."/>
            <person name="Hillier L."/>
            <person name="Hinrichs A.S."/>
            <person name="Holmes I."/>
            <person name="Hoskins R.A."/>
            <person name="Hubisz M.J."/>
            <person name="Hultmark D."/>
            <person name="Huntley M.A."/>
            <person name="Jaffe D.B."/>
            <person name="Jagadeeshan S."/>
            <person name="Jeck W.R."/>
            <person name="Johnson J."/>
            <person name="Jones C.D."/>
            <person name="Jordan W.C."/>
            <person name="Karpen G.H."/>
            <person name="Kataoka E."/>
            <person name="Keightley P.D."/>
            <person name="Kheradpour P."/>
            <person name="Kirkness E.F."/>
            <person name="Koerich L.B."/>
            <person name="Kristiansen K."/>
            <person name="Kudrna D."/>
            <person name="Kulathinal R.J."/>
            <person name="Kumar S."/>
            <person name="Kwok R."/>
            <person name="Lander E."/>
            <person name="Langley C.H."/>
            <person name="Lapoint R."/>
            <person name="Lazzaro B.P."/>
            <person name="Lee S.J."/>
            <person name="Levesque L."/>
            <person name="Li R."/>
            <person name="Lin C.F."/>
            <person name="Lin M.F."/>
            <person name="Lindblad-Toh K."/>
            <person name="Llopart A."/>
            <person name="Long M."/>
            <person name="Low L."/>
            <person name="Lozovsky E."/>
            <person name="Lu J."/>
            <person name="Luo M."/>
            <person name="Machado C.A."/>
            <person name="Makalowski W."/>
            <person name="Marzo M."/>
            <person name="Matsuda M."/>
            <person name="Matzkin L."/>
            <person name="McAllister B."/>
            <person name="McBride C.S."/>
            <person name="McKernan B."/>
            <person name="McKernan K."/>
            <person name="Mendez-Lago M."/>
            <person name="Minx P."/>
            <person name="Mollenhauer M.U."/>
            <person name="Montooth K."/>
            <person name="Mount S.M."/>
            <person name="Mu X."/>
            <person name="Myers E."/>
            <person name="Negre B."/>
            <person name="Newfeld S."/>
            <person name="Nielsen R."/>
            <person name="Noor M.A."/>
            <person name="O'Grady P."/>
            <person name="Pachter L."/>
            <person name="Papaceit M."/>
            <person name="Parisi M.J."/>
            <person name="Parisi M."/>
            <person name="Parts L."/>
            <person name="Pedersen J.S."/>
            <person name="Pesole G."/>
            <person name="Phillippy A.M."/>
            <person name="Ponting C.P."/>
            <person name="Pop M."/>
            <person name="Porcelli D."/>
            <person name="Powell J.R."/>
            <person name="Prohaska S."/>
            <person name="Pruitt K."/>
            <person name="Puig M."/>
            <person name="Quesneville H."/>
            <person name="Ram K.R."/>
            <person name="Rand D."/>
            <person name="Rasmussen M.D."/>
            <person name="Reed L.K."/>
            <person name="Reenan R."/>
            <person name="Reily A."/>
            <person name="Remington K.A."/>
            <person name="Rieger T.T."/>
            <person name="Ritchie M.G."/>
            <person name="Robin C."/>
            <person name="Rogers Y.H."/>
            <person name="Rohde C."/>
            <person name="Rozas J."/>
            <person name="Rubenfield M.J."/>
            <person name="Ruiz A."/>
            <person name="Russo S."/>
            <person name="Salzberg S.L."/>
            <person name="Sanchez-Gracia A."/>
            <person name="Saranga D.J."/>
            <person name="Sato H."/>
            <person name="Schaeffer S.W."/>
            <person name="Schatz M.C."/>
            <person name="Schlenke T."/>
            <person name="Schwartz R."/>
            <person name="Segarra C."/>
            <person name="Singh R.S."/>
            <person name="Sirot L."/>
            <person name="Sirota M."/>
            <person name="Sisneros N.B."/>
            <person name="Smith C.D."/>
            <person name="Smith T.F."/>
            <person name="Spieth J."/>
            <person name="Stage D.E."/>
            <person name="Stark A."/>
            <person name="Stephan W."/>
            <person name="Strausberg R.L."/>
            <person name="Strempel S."/>
            <person name="Sturgill D."/>
            <person name="Sutton G."/>
            <person name="Sutton G.G."/>
            <person name="Tao W."/>
            <person name="Teichmann S."/>
            <person name="Tobari Y.N."/>
            <person name="Tomimura Y."/>
            <person name="Tsolas J.M."/>
            <person name="Valente V.L."/>
            <person name="Venter E."/>
            <person name="Venter J.C."/>
            <person name="Vicario S."/>
            <person name="Vieira F.G."/>
            <person name="Vilella A.J."/>
            <person name="Villasante A."/>
            <person name="Walenz B."/>
            <person name="Wang J."/>
            <person name="Wasserman M."/>
            <person name="Watts T."/>
            <person name="Wilson D."/>
            <person name="Wilson R.K."/>
            <person name="Wing R.A."/>
            <person name="Wolfner M.F."/>
            <person name="Wong A."/>
            <person name="Wong G.K."/>
            <person name="Wu C.I."/>
            <person name="Wu G."/>
            <person name="Yamamoto D."/>
            <person name="Yang H.P."/>
            <person name="Yang S.P."/>
            <person name="Yorke J.A."/>
            <person name="Yoshida K."/>
            <person name="Zdobnov E."/>
            <person name="Zhang P."/>
            <person name="Zhang Y."/>
            <person name="Zimin A.V."/>
            <person name="Baldwin J."/>
            <person name="Abdouelleil A."/>
            <person name="Abdulkadir J."/>
            <person name="Abebe A."/>
            <person name="Abera B."/>
            <person name="Abreu J."/>
            <person name="Acer S.C."/>
            <person name="Aftuck L."/>
            <person name="Alexander A."/>
            <person name="An P."/>
            <person name="Anderson E."/>
            <person name="Anderson S."/>
            <person name="Arachi H."/>
            <person name="Azer M."/>
            <person name="Bachantsang P."/>
            <person name="Barry A."/>
            <person name="Bayul T."/>
            <person name="Berlin A."/>
            <person name="Bessette D."/>
            <person name="Bloom T."/>
            <person name="Blye J."/>
            <person name="Boguslavskiy L."/>
            <person name="Bonnet C."/>
            <person name="Boukhgalter B."/>
            <person name="Bourzgui I."/>
            <person name="Brown A."/>
            <person name="Cahill P."/>
            <person name="Channer S."/>
            <person name="Cheshatsang Y."/>
            <person name="Chuda L."/>
            <person name="Citroen M."/>
            <person name="Collymore A."/>
            <person name="Cooke P."/>
            <person name="Costello M."/>
            <person name="D'Aco K."/>
            <person name="Daza R."/>
            <person name="De Haan G."/>
            <person name="DeGray S."/>
            <person name="DeMaso C."/>
            <person name="Dhargay N."/>
            <person name="Dooley K."/>
            <person name="Dooley E."/>
            <person name="Doricent M."/>
            <person name="Dorje P."/>
            <person name="Dorjee K."/>
            <person name="Dupes A."/>
            <person name="Elong R."/>
            <person name="Falk J."/>
            <person name="Farina A."/>
            <person name="Faro S."/>
            <person name="Ferguson D."/>
            <person name="Fisher S."/>
            <person name="Foley C.D."/>
            <person name="Franke A."/>
            <person name="Friedrich D."/>
            <person name="Gadbois L."/>
            <person name="Gearin G."/>
            <person name="Gearin C.R."/>
            <person name="Giannoukos G."/>
            <person name="Goode T."/>
            <person name="Graham J."/>
            <person name="Grandbois E."/>
            <person name="Grewal S."/>
            <person name="Gyaltsen K."/>
            <person name="Hafez N."/>
            <person name="Hagos B."/>
            <person name="Hall J."/>
            <person name="Henson C."/>
            <person name="Hollinger A."/>
            <person name="Honan T."/>
            <person name="Huard M.D."/>
            <person name="Hughes L."/>
            <person name="Hurhula B."/>
            <person name="Husby M.E."/>
            <person name="Kamat A."/>
            <person name="Kanga B."/>
            <person name="Kashin S."/>
            <person name="Khazanovich D."/>
            <person name="Kisner P."/>
            <person name="Lance K."/>
            <person name="Lara M."/>
            <person name="Lee W."/>
            <person name="Lennon N."/>
            <person name="Letendre F."/>
            <person name="LeVine R."/>
            <person name="Lipovsky A."/>
            <person name="Liu X."/>
            <person name="Liu J."/>
            <person name="Liu S."/>
            <person name="Lokyitsang T."/>
            <person name="Lokyitsang Y."/>
            <person name="Lubonja R."/>
            <person name="Lui A."/>
            <person name="MacDonald P."/>
            <person name="Magnisalis V."/>
            <person name="Maru K."/>
            <person name="Matthews C."/>
            <person name="McCusker W."/>
            <person name="McDonough S."/>
            <person name="Mehta T."/>
            <person name="Meldrim J."/>
            <person name="Meneus L."/>
            <person name="Mihai O."/>
            <person name="Mihalev A."/>
            <person name="Mihova T."/>
            <person name="Mittelman R."/>
            <person name="Mlenga V."/>
            <person name="Montmayeur A."/>
            <person name="Mulrain L."/>
            <person name="Navidi A."/>
            <person name="Naylor J."/>
            <person name="Negash T."/>
            <person name="Nguyen T."/>
            <person name="Nguyen N."/>
            <person name="Nicol R."/>
            <person name="Norbu C."/>
            <person name="Norbu N."/>
            <person name="Novod N."/>
            <person name="O'Neill B."/>
            <person name="Osman S."/>
            <person name="Markiewicz E."/>
            <person name="Oyono O.L."/>
            <person name="Patti C."/>
            <person name="Phunkhang P."/>
            <person name="Pierre F."/>
            <person name="Priest M."/>
            <person name="Raghuraman S."/>
            <person name="Rege F."/>
            <person name="Reyes R."/>
            <person name="Rise C."/>
            <person name="Rogov P."/>
            <person name="Ross K."/>
            <person name="Ryan E."/>
            <person name="Settipalli S."/>
            <person name="Shea T."/>
            <person name="Sherpa N."/>
            <person name="Shi L."/>
            <person name="Shih D."/>
            <person name="Sparrow T."/>
            <person name="Spaulding J."/>
            <person name="Stalker J."/>
            <person name="Stange-Thomann N."/>
            <person name="Stavropoulos S."/>
            <person name="Stone C."/>
            <person name="Strader C."/>
            <person name="Tesfaye S."/>
            <person name="Thomson T."/>
            <person name="Thoulutsang Y."/>
            <person name="Thoulutsang D."/>
            <person name="Topham K."/>
            <person name="Topping I."/>
            <person name="Tsamla T."/>
            <person name="Vassiliev H."/>
            <person name="Vo A."/>
            <person name="Wangchuk T."/>
            <person name="Wangdi T."/>
            <person name="Weiand M."/>
            <person name="Wilkinson J."/>
            <person name="Wilson A."/>
            <person name="Yadav S."/>
            <person name="Young G."/>
            <person name="Yu Q."/>
            <person name="Zembek L."/>
            <person name="Zhong D."/>
            <person name="Zimmer A."/>
            <person name="Zwirko Z."/>
            <person name="Jaffe D.B."/>
            <person name="Alvarez P."/>
            <person name="Brockman W."/>
            <person name="Butler J."/>
            <person name="Chin C."/>
            <person name="Gnerre S."/>
            <person name="Grabherr M."/>
            <person name="Kleber M."/>
            <person name="Mauceli E."/>
            <person name="MacCallum I."/>
        </authorList>
    </citation>
    <scope>NUCLEOTIDE SEQUENCE [LARGE SCALE GENOMIC DNA]</scope>
    <source>
        <strain evidence="3">Rob3c / Tucson 14021-0248.25</strain>
    </source>
</reference>
<dbReference type="Proteomes" id="UP000001292">
    <property type="component" value="Unassembled WGS sequence"/>
</dbReference>
<organism evidence="3">
    <name type="scientific">Drosophila sechellia</name>
    <name type="common">Fruit fly</name>
    <dbReference type="NCBI Taxonomy" id="7238"/>
    <lineage>
        <taxon>Eukaryota</taxon>
        <taxon>Metazoa</taxon>
        <taxon>Ecdysozoa</taxon>
        <taxon>Arthropoda</taxon>
        <taxon>Hexapoda</taxon>
        <taxon>Insecta</taxon>
        <taxon>Pterygota</taxon>
        <taxon>Neoptera</taxon>
        <taxon>Endopterygota</taxon>
        <taxon>Diptera</taxon>
        <taxon>Brachycera</taxon>
        <taxon>Muscomorpha</taxon>
        <taxon>Ephydroidea</taxon>
        <taxon>Drosophilidae</taxon>
        <taxon>Drosophila</taxon>
        <taxon>Sophophora</taxon>
    </lineage>
</organism>
<sequence>MLAGNSATLFKKSMAGGTVKGTQAVAPTFEVTQLSSSQLSSNRGVQLPPLMMRGQIDPDQVENATFRVVQVDRRPISDQQFKTLIKRLVKCFMSEVEITKRLRKATSKRPVNPGERQLIQQMEAVRRKYEAERSALVVNLSLDTRFKRCHPLAAQLGGVQSSRSSKSRKSNPLESDKAPKKTTSRKNEHDIRSRQRQSGGSLPKESIVGASACNHIVTPGNLSKRLGLQQAFQSYPEPHRIEESSPRNKNRLVSVNNGVSAQVSPSSSDVFYDFPDVVEF</sequence>
<dbReference type="AlphaFoldDB" id="B4I3Z6"/>
<evidence type="ECO:0000313" key="2">
    <source>
        <dbReference type="EMBL" id="EDW54939.1"/>
    </source>
</evidence>
<feature type="compositionally biased region" description="Basic and acidic residues" evidence="1">
    <location>
        <begin position="174"/>
        <end position="193"/>
    </location>
</feature>
<keyword evidence="3" id="KW-1185">Reference proteome</keyword>
<accession>B4I3Z6</accession>
<feature type="region of interest" description="Disordered" evidence="1">
    <location>
        <begin position="156"/>
        <end position="205"/>
    </location>
</feature>
<dbReference type="EMBL" id="CH480821">
    <property type="protein sequence ID" value="EDW54939.1"/>
    <property type="molecule type" value="Genomic_DNA"/>
</dbReference>
<dbReference type="HOGENOM" id="CLU_994886_0_0_1"/>
<evidence type="ECO:0000256" key="1">
    <source>
        <dbReference type="SAM" id="MobiDB-lite"/>
    </source>
</evidence>
<name>B4I3Z6_DROSE</name>
<protein>
    <submittedName>
        <fullName evidence="2">GM10640</fullName>
    </submittedName>
</protein>
<dbReference type="STRING" id="7238.B4I3Z6"/>
<evidence type="ECO:0000313" key="3">
    <source>
        <dbReference type="Proteomes" id="UP000001292"/>
    </source>
</evidence>
<gene>
    <name evidence="2" type="primary">Dsec\GM10640</name>
    <name evidence="2" type="ORF">Dsec_GM10640</name>
</gene>